<evidence type="ECO:0000256" key="2">
    <source>
        <dbReference type="SAM" id="SignalP"/>
    </source>
</evidence>
<evidence type="ECO:0000256" key="1">
    <source>
        <dbReference type="SAM" id="MobiDB-lite"/>
    </source>
</evidence>
<keyword evidence="2" id="KW-0732">Signal</keyword>
<protein>
    <submittedName>
        <fullName evidence="3">Uncharacterized protein</fullName>
    </submittedName>
</protein>
<sequence length="46" mass="5075">MEFFRRSLVFLTTLVMAALTIIHAVPDPEPHPQLGLANDLLGQGED</sequence>
<gene>
    <name evidence="3" type="ORF">X975_10616</name>
</gene>
<reference evidence="3 4" key="1">
    <citation type="submission" date="2013-11" db="EMBL/GenBank/DDBJ databases">
        <title>Genome sequencing of Stegodyphus mimosarum.</title>
        <authorList>
            <person name="Bechsgaard J."/>
        </authorList>
    </citation>
    <scope>NUCLEOTIDE SEQUENCE [LARGE SCALE GENOMIC DNA]</scope>
</reference>
<keyword evidence="4" id="KW-1185">Reference proteome</keyword>
<evidence type="ECO:0000313" key="4">
    <source>
        <dbReference type="Proteomes" id="UP000054359"/>
    </source>
</evidence>
<feature type="chain" id="PRO_5001830798" evidence="2">
    <location>
        <begin position="25"/>
        <end position="46"/>
    </location>
</feature>
<dbReference type="EMBL" id="KK121382">
    <property type="protein sequence ID" value="KFM80369.1"/>
    <property type="molecule type" value="Genomic_DNA"/>
</dbReference>
<dbReference type="Proteomes" id="UP000054359">
    <property type="component" value="Unassembled WGS sequence"/>
</dbReference>
<evidence type="ECO:0000313" key="3">
    <source>
        <dbReference type="EMBL" id="KFM80369.1"/>
    </source>
</evidence>
<name>A0A087USN0_STEMI</name>
<proteinExistence type="predicted"/>
<accession>A0A087USN0</accession>
<feature type="signal peptide" evidence="2">
    <location>
        <begin position="1"/>
        <end position="24"/>
    </location>
</feature>
<feature type="non-terminal residue" evidence="3">
    <location>
        <position position="46"/>
    </location>
</feature>
<organism evidence="3 4">
    <name type="scientific">Stegodyphus mimosarum</name>
    <name type="common">African social velvet spider</name>
    <dbReference type="NCBI Taxonomy" id="407821"/>
    <lineage>
        <taxon>Eukaryota</taxon>
        <taxon>Metazoa</taxon>
        <taxon>Ecdysozoa</taxon>
        <taxon>Arthropoda</taxon>
        <taxon>Chelicerata</taxon>
        <taxon>Arachnida</taxon>
        <taxon>Araneae</taxon>
        <taxon>Araneomorphae</taxon>
        <taxon>Entelegynae</taxon>
        <taxon>Eresoidea</taxon>
        <taxon>Eresidae</taxon>
        <taxon>Stegodyphus</taxon>
    </lineage>
</organism>
<dbReference type="AlphaFoldDB" id="A0A087USN0"/>
<feature type="region of interest" description="Disordered" evidence="1">
    <location>
        <begin position="27"/>
        <end position="46"/>
    </location>
</feature>